<keyword evidence="2" id="KW-1185">Reference proteome</keyword>
<dbReference type="WBParaSite" id="Hba_10038">
    <property type="protein sequence ID" value="Hba_10038"/>
    <property type="gene ID" value="Hba_10038"/>
</dbReference>
<dbReference type="Proteomes" id="UP000095283">
    <property type="component" value="Unplaced"/>
</dbReference>
<keyword evidence="1" id="KW-0812">Transmembrane</keyword>
<dbReference type="AlphaFoldDB" id="A0A1I7WXX8"/>
<feature type="transmembrane region" description="Helical" evidence="1">
    <location>
        <begin position="6"/>
        <end position="25"/>
    </location>
</feature>
<keyword evidence="1" id="KW-0472">Membrane</keyword>
<sequence>METDYLYIYIIFCIGLLNTSIKYLFKISDLAQHRSMGTDSPDLRPLPDVTSPIPSIRSSKQIPHIYFLFLHNTSQRQAVDLSIPYYIERLYEIDQTDIPFLNLNLSHVKAYSEALYRKIVAYPACSVCNYSVESEVDRGRFSFIFGCGTSLRNVTFMNYYKIFILGLKSQRRVLTAPILIAFN</sequence>
<keyword evidence="1" id="KW-1133">Transmembrane helix</keyword>
<evidence type="ECO:0000313" key="2">
    <source>
        <dbReference type="Proteomes" id="UP000095283"/>
    </source>
</evidence>
<proteinExistence type="predicted"/>
<evidence type="ECO:0000313" key="3">
    <source>
        <dbReference type="WBParaSite" id="Hba_10038"/>
    </source>
</evidence>
<organism evidence="2 3">
    <name type="scientific">Heterorhabditis bacteriophora</name>
    <name type="common">Entomopathogenic nematode worm</name>
    <dbReference type="NCBI Taxonomy" id="37862"/>
    <lineage>
        <taxon>Eukaryota</taxon>
        <taxon>Metazoa</taxon>
        <taxon>Ecdysozoa</taxon>
        <taxon>Nematoda</taxon>
        <taxon>Chromadorea</taxon>
        <taxon>Rhabditida</taxon>
        <taxon>Rhabditina</taxon>
        <taxon>Rhabditomorpha</taxon>
        <taxon>Strongyloidea</taxon>
        <taxon>Heterorhabditidae</taxon>
        <taxon>Heterorhabditis</taxon>
    </lineage>
</organism>
<evidence type="ECO:0000256" key="1">
    <source>
        <dbReference type="SAM" id="Phobius"/>
    </source>
</evidence>
<name>A0A1I7WXX8_HETBA</name>
<protein>
    <submittedName>
        <fullName evidence="3">MCM_N domain-containing protein</fullName>
    </submittedName>
</protein>
<reference evidence="3" key="1">
    <citation type="submission" date="2016-11" db="UniProtKB">
        <authorList>
            <consortium name="WormBaseParasite"/>
        </authorList>
    </citation>
    <scope>IDENTIFICATION</scope>
</reference>
<accession>A0A1I7WXX8</accession>